<dbReference type="STRING" id="312017.Q22Y11"/>
<dbReference type="OrthoDB" id="191601at2759"/>
<dbReference type="HOGENOM" id="CLU_1006416_0_0_1"/>
<evidence type="ECO:0000313" key="2">
    <source>
        <dbReference type="Proteomes" id="UP000009168"/>
    </source>
</evidence>
<gene>
    <name evidence="1" type="ORF">TTHERM_00355600</name>
</gene>
<dbReference type="AlphaFoldDB" id="Q22Y11"/>
<dbReference type="InterPro" id="IPR008551">
    <property type="entry name" value="TANGO2"/>
</dbReference>
<dbReference type="KEGG" id="tet:TTHERM_00355600"/>
<dbReference type="RefSeq" id="XP_001010458.2">
    <property type="nucleotide sequence ID" value="XM_001010458.2"/>
</dbReference>
<sequence length="304" mass="36064">MCITFFFIDRTPDAKIKFVMVHNREEDFARPTLQLGQFEEDTNIFGGRDEREKGTWLGFNAKTQNLAFLTNRFSWSIFKDRMISKINVFSKASEQKTISRGKLIQEFISTDFFERYSLQDDENSTYNYAKTIFQNKNRFMPFNLLVANLKHMEFVFQGNYDKFPPVSLRDGYHTFCNFSSFEAPIQKQVVGLNRFKELVQQTISNLKDNNAEKIQKENENGLIQNIHDIMENEQYQFTFSLLPMWNESKIFIKPYYSYFSRHYRGTRTSTVLILNDKNKLSISENTYSQDTSIQKVNKKYEIQL</sequence>
<dbReference type="GeneID" id="7837308"/>
<evidence type="ECO:0000313" key="1">
    <source>
        <dbReference type="EMBL" id="EAR90213.2"/>
    </source>
</evidence>
<accession>Q22Y11</accession>
<dbReference type="Proteomes" id="UP000009168">
    <property type="component" value="Unassembled WGS sequence"/>
</dbReference>
<dbReference type="eggNOG" id="ENOG502R2W6">
    <property type="taxonomic scope" value="Eukaryota"/>
</dbReference>
<reference evidence="2" key="1">
    <citation type="journal article" date="2006" name="PLoS Biol.">
        <title>Macronuclear genome sequence of the ciliate Tetrahymena thermophila, a model eukaryote.</title>
        <authorList>
            <person name="Eisen J.A."/>
            <person name="Coyne R.S."/>
            <person name="Wu M."/>
            <person name="Wu D."/>
            <person name="Thiagarajan M."/>
            <person name="Wortman J.R."/>
            <person name="Badger J.H."/>
            <person name="Ren Q."/>
            <person name="Amedeo P."/>
            <person name="Jones K.M."/>
            <person name="Tallon L.J."/>
            <person name="Delcher A.L."/>
            <person name="Salzberg S.L."/>
            <person name="Silva J.C."/>
            <person name="Haas B.J."/>
            <person name="Majoros W.H."/>
            <person name="Farzad M."/>
            <person name="Carlton J.M."/>
            <person name="Smith R.K. Jr."/>
            <person name="Garg J."/>
            <person name="Pearlman R.E."/>
            <person name="Karrer K.M."/>
            <person name="Sun L."/>
            <person name="Manning G."/>
            <person name="Elde N.C."/>
            <person name="Turkewitz A.P."/>
            <person name="Asai D.J."/>
            <person name="Wilkes D.E."/>
            <person name="Wang Y."/>
            <person name="Cai H."/>
            <person name="Collins K."/>
            <person name="Stewart B.A."/>
            <person name="Lee S.R."/>
            <person name="Wilamowska K."/>
            <person name="Weinberg Z."/>
            <person name="Ruzzo W.L."/>
            <person name="Wloga D."/>
            <person name="Gaertig J."/>
            <person name="Frankel J."/>
            <person name="Tsao C.-C."/>
            <person name="Gorovsky M.A."/>
            <person name="Keeling P.J."/>
            <person name="Waller R.F."/>
            <person name="Patron N.J."/>
            <person name="Cherry J.M."/>
            <person name="Stover N.A."/>
            <person name="Krieger C.J."/>
            <person name="del Toro C."/>
            <person name="Ryder H.F."/>
            <person name="Williamson S.C."/>
            <person name="Barbeau R.A."/>
            <person name="Hamilton E.P."/>
            <person name="Orias E."/>
        </authorList>
    </citation>
    <scope>NUCLEOTIDE SEQUENCE [LARGE SCALE GENOMIC DNA]</scope>
    <source>
        <strain evidence="2">SB210</strain>
    </source>
</reference>
<dbReference type="Pfam" id="PF05742">
    <property type="entry name" value="TANGO2"/>
    <property type="match status" value="1"/>
</dbReference>
<protein>
    <submittedName>
        <fullName evidence="1">NRDE protein</fullName>
    </submittedName>
</protein>
<name>Q22Y11_TETTS</name>
<dbReference type="PANTHER" id="PTHR17985">
    <property type="entry name" value="SER/THR-RICH PROTEIN T10 IN DGCR REGION"/>
    <property type="match status" value="1"/>
</dbReference>
<organism evidence="1 2">
    <name type="scientific">Tetrahymena thermophila (strain SB210)</name>
    <dbReference type="NCBI Taxonomy" id="312017"/>
    <lineage>
        <taxon>Eukaryota</taxon>
        <taxon>Sar</taxon>
        <taxon>Alveolata</taxon>
        <taxon>Ciliophora</taxon>
        <taxon>Intramacronucleata</taxon>
        <taxon>Oligohymenophorea</taxon>
        <taxon>Hymenostomatida</taxon>
        <taxon>Tetrahymenina</taxon>
        <taxon>Tetrahymenidae</taxon>
        <taxon>Tetrahymena</taxon>
    </lineage>
</organism>
<dbReference type="EMBL" id="GG662749">
    <property type="protein sequence ID" value="EAR90213.2"/>
    <property type="molecule type" value="Genomic_DNA"/>
</dbReference>
<dbReference type="PANTHER" id="PTHR17985:SF8">
    <property type="entry name" value="TRANSPORT AND GOLGI ORGANIZATION PROTEIN 2 HOMOLOG"/>
    <property type="match status" value="1"/>
</dbReference>
<dbReference type="InParanoid" id="Q22Y11"/>
<keyword evidence="2" id="KW-1185">Reference proteome</keyword>
<proteinExistence type="predicted"/>